<gene>
    <name evidence="1" type="ORF">NIES2119_12240</name>
</gene>
<comment type="caution">
    <text evidence="1">The sequence shown here is derived from an EMBL/GenBank/DDBJ whole genome shotgun (WGS) entry which is preliminary data.</text>
</comment>
<name>A0A1U7IL43_9CYAN</name>
<organism evidence="1 2">
    <name type="scientific">[Phormidium ambiguum] IAM M-71</name>
    <dbReference type="NCBI Taxonomy" id="454136"/>
    <lineage>
        <taxon>Bacteria</taxon>
        <taxon>Bacillati</taxon>
        <taxon>Cyanobacteriota</taxon>
        <taxon>Cyanophyceae</taxon>
        <taxon>Oscillatoriophycideae</taxon>
        <taxon>Aerosakkonematales</taxon>
        <taxon>Aerosakkonemataceae</taxon>
        <taxon>Floridanema</taxon>
    </lineage>
</organism>
<sequence>MTNHFKKAEKLAVQACLTSVFLCSTRAEGLLVSSGTLCTQKGTGSKFSVTLSWLGLVQRGIWGISGFLRKPQLSIAELYRSKLQILLISTFKLYHQGFQDASGFLRWKITEVDPYTSTNYLKENFINRRYL</sequence>
<dbReference type="AlphaFoldDB" id="A0A1U7IL43"/>
<accession>A0A1U7IL43</accession>
<evidence type="ECO:0000313" key="2">
    <source>
        <dbReference type="Proteomes" id="UP000185860"/>
    </source>
</evidence>
<dbReference type="Proteomes" id="UP000185860">
    <property type="component" value="Unassembled WGS sequence"/>
</dbReference>
<dbReference type="EMBL" id="MRCE01000010">
    <property type="protein sequence ID" value="OKH37906.1"/>
    <property type="molecule type" value="Genomic_DNA"/>
</dbReference>
<evidence type="ECO:0000313" key="1">
    <source>
        <dbReference type="EMBL" id="OKH37906.1"/>
    </source>
</evidence>
<protein>
    <submittedName>
        <fullName evidence="1">Uncharacterized protein</fullName>
    </submittedName>
</protein>
<proteinExistence type="predicted"/>
<reference evidence="1 2" key="1">
    <citation type="submission" date="2016-11" db="EMBL/GenBank/DDBJ databases">
        <title>Draft Genome Sequences of Nine Cyanobacterial Strains from Diverse Habitats.</title>
        <authorList>
            <person name="Zhu T."/>
            <person name="Hou S."/>
            <person name="Lu X."/>
            <person name="Hess W.R."/>
        </authorList>
    </citation>
    <scope>NUCLEOTIDE SEQUENCE [LARGE SCALE GENOMIC DNA]</scope>
    <source>
        <strain evidence="1 2">IAM M-71</strain>
    </source>
</reference>